<dbReference type="AlphaFoldDB" id="A0A4Z0CEN6"/>
<dbReference type="Pfam" id="PF18765">
    <property type="entry name" value="Polbeta"/>
    <property type="match status" value="1"/>
</dbReference>
<reference evidence="2 3" key="1">
    <citation type="submission" date="2019-03" db="EMBL/GenBank/DDBJ databases">
        <title>Ramlibacter sp. 18x22-1, whole genome shotgun sequence.</title>
        <authorList>
            <person name="Zhang X."/>
            <person name="Feng G."/>
            <person name="Zhu H."/>
        </authorList>
    </citation>
    <scope>NUCLEOTIDE SEQUENCE [LARGE SCALE GENOMIC DNA]</scope>
    <source>
        <strain evidence="2 3">18x22-1</strain>
    </source>
</reference>
<dbReference type="SUPFAM" id="SSF81301">
    <property type="entry name" value="Nucleotidyltransferase"/>
    <property type="match status" value="1"/>
</dbReference>
<organism evidence="2 3">
    <name type="scientific">Ramlibacter humi</name>
    <dbReference type="NCBI Taxonomy" id="2530451"/>
    <lineage>
        <taxon>Bacteria</taxon>
        <taxon>Pseudomonadati</taxon>
        <taxon>Pseudomonadota</taxon>
        <taxon>Betaproteobacteria</taxon>
        <taxon>Burkholderiales</taxon>
        <taxon>Comamonadaceae</taxon>
        <taxon>Ramlibacter</taxon>
    </lineage>
</organism>
<accession>A0A4Z0CEN6</accession>
<protein>
    <submittedName>
        <fullName evidence="2">Nucleotidyltransferase domain-containing protein</fullName>
    </submittedName>
</protein>
<gene>
    <name evidence="2" type="ORF">EZ216_07275</name>
</gene>
<dbReference type="RefSeq" id="WP_135249020.1">
    <property type="nucleotide sequence ID" value="NZ_SMLK01000001.1"/>
</dbReference>
<evidence type="ECO:0000313" key="2">
    <source>
        <dbReference type="EMBL" id="TFZ08935.1"/>
    </source>
</evidence>
<dbReference type="EMBL" id="SMLK01000001">
    <property type="protein sequence ID" value="TFZ08935.1"/>
    <property type="molecule type" value="Genomic_DNA"/>
</dbReference>
<dbReference type="Gene3D" id="3.30.460.10">
    <property type="entry name" value="Beta Polymerase, domain 2"/>
    <property type="match status" value="1"/>
</dbReference>
<dbReference type="InterPro" id="IPR041633">
    <property type="entry name" value="Polbeta"/>
</dbReference>
<evidence type="ECO:0000259" key="1">
    <source>
        <dbReference type="Pfam" id="PF18765"/>
    </source>
</evidence>
<feature type="domain" description="Polymerase beta nucleotidyltransferase" evidence="1">
    <location>
        <begin position="103"/>
        <end position="157"/>
    </location>
</feature>
<dbReference type="InterPro" id="IPR043519">
    <property type="entry name" value="NT_sf"/>
</dbReference>
<proteinExistence type="predicted"/>
<dbReference type="CDD" id="cd05403">
    <property type="entry name" value="NT_KNTase_like"/>
    <property type="match status" value="1"/>
</dbReference>
<keyword evidence="2" id="KW-0808">Transferase</keyword>
<dbReference type="OrthoDB" id="8223306at2"/>
<comment type="caution">
    <text evidence="2">The sequence shown here is derived from an EMBL/GenBank/DDBJ whole genome shotgun (WGS) entry which is preliminary data.</text>
</comment>
<name>A0A4Z0CEN6_9BURK</name>
<dbReference type="Proteomes" id="UP000297839">
    <property type="component" value="Unassembled WGS sequence"/>
</dbReference>
<evidence type="ECO:0000313" key="3">
    <source>
        <dbReference type="Proteomes" id="UP000297839"/>
    </source>
</evidence>
<sequence length="191" mass="21154">MSSADFLFTPTVQKVLGAVLSQPERSFTLRELLELAASGRGGAQLQVERLLDAGVLIEEPRRGRQRSIRANKEFFLYPELLSIVRKSFGVKEPLVRALQPFEDDIEEAFVFGSVASGEDSSRSDIDVAVIGHAPYGELLSALHAVEKDLGRPVHLNLYDPEEWRELVASDPVVSKIAKSQKLELMKHAETA</sequence>
<keyword evidence="3" id="KW-1185">Reference proteome</keyword>
<dbReference type="GO" id="GO:0016740">
    <property type="term" value="F:transferase activity"/>
    <property type="evidence" value="ECO:0007669"/>
    <property type="project" value="UniProtKB-KW"/>
</dbReference>